<protein>
    <recommendedName>
        <fullName evidence="5">Probable membrane transporter protein</fullName>
    </recommendedName>
</protein>
<keyword evidence="3 5" id="KW-1133">Transmembrane helix</keyword>
<comment type="similarity">
    <text evidence="5">Belongs to the 4-toluene sulfonate uptake permease (TSUP) (TC 2.A.102) family.</text>
</comment>
<keyword evidence="4 5" id="KW-0472">Membrane</keyword>
<dbReference type="Proteomes" id="UP000676967">
    <property type="component" value="Chromosome"/>
</dbReference>
<evidence type="ECO:0000256" key="1">
    <source>
        <dbReference type="ARBA" id="ARBA00004141"/>
    </source>
</evidence>
<sequence>MLPAGRFPVVVPVLIGAATALFAAAPRLRGIRVPTAPGLLLASAYGGFFGAALGVILSALLALGPDTDARRVNARKNILASAATLAAVAVFVGRGLVAWPATATMLAGAVAGGWLGGRIGGRVRPAAVRAVVIAGGVTLTVFYAHRFW</sequence>
<organism evidence="6 7">
    <name type="scientific">Actinoplanes ianthinogenes</name>
    <dbReference type="NCBI Taxonomy" id="122358"/>
    <lineage>
        <taxon>Bacteria</taxon>
        <taxon>Bacillati</taxon>
        <taxon>Actinomycetota</taxon>
        <taxon>Actinomycetes</taxon>
        <taxon>Micromonosporales</taxon>
        <taxon>Micromonosporaceae</taxon>
        <taxon>Actinoplanes</taxon>
    </lineage>
</organism>
<proteinExistence type="inferred from homology"/>
<keyword evidence="2 5" id="KW-0812">Transmembrane</keyword>
<keyword evidence="5" id="KW-1003">Cell membrane</keyword>
<keyword evidence="7" id="KW-1185">Reference proteome</keyword>
<evidence type="ECO:0000313" key="6">
    <source>
        <dbReference type="EMBL" id="BCJ39446.1"/>
    </source>
</evidence>
<feature type="transmembrane region" description="Helical" evidence="5">
    <location>
        <begin position="98"/>
        <end position="115"/>
    </location>
</feature>
<feature type="transmembrane region" description="Helical" evidence="5">
    <location>
        <begin position="39"/>
        <end position="62"/>
    </location>
</feature>
<reference evidence="6 7" key="1">
    <citation type="submission" date="2020-08" db="EMBL/GenBank/DDBJ databases">
        <title>Whole genome shotgun sequence of Actinoplanes ianthinogenes NBRC 13996.</title>
        <authorList>
            <person name="Komaki H."/>
            <person name="Tamura T."/>
        </authorList>
    </citation>
    <scope>NUCLEOTIDE SEQUENCE [LARGE SCALE GENOMIC DNA]</scope>
    <source>
        <strain evidence="6 7">NBRC 13996</strain>
    </source>
</reference>
<gene>
    <name evidence="6" type="ORF">Aiant_01030</name>
</gene>
<evidence type="ECO:0000313" key="7">
    <source>
        <dbReference type="Proteomes" id="UP000676967"/>
    </source>
</evidence>
<dbReference type="EMBL" id="AP023356">
    <property type="protein sequence ID" value="BCJ39446.1"/>
    <property type="molecule type" value="Genomic_DNA"/>
</dbReference>
<name>A0ABM7LJL5_9ACTN</name>
<dbReference type="Pfam" id="PF01925">
    <property type="entry name" value="TauE"/>
    <property type="match status" value="1"/>
</dbReference>
<feature type="transmembrane region" description="Helical" evidence="5">
    <location>
        <begin position="74"/>
        <end position="92"/>
    </location>
</feature>
<evidence type="ECO:0000256" key="2">
    <source>
        <dbReference type="ARBA" id="ARBA00022692"/>
    </source>
</evidence>
<comment type="subcellular location">
    <subcellularLocation>
        <location evidence="5">Cell membrane</location>
        <topology evidence="5">Multi-pass membrane protein</topology>
    </subcellularLocation>
    <subcellularLocation>
        <location evidence="1">Membrane</location>
        <topology evidence="1">Multi-pass membrane protein</topology>
    </subcellularLocation>
</comment>
<evidence type="ECO:0000256" key="4">
    <source>
        <dbReference type="ARBA" id="ARBA00023136"/>
    </source>
</evidence>
<evidence type="ECO:0000256" key="3">
    <source>
        <dbReference type="ARBA" id="ARBA00022989"/>
    </source>
</evidence>
<accession>A0ABM7LJL5</accession>
<evidence type="ECO:0000256" key="5">
    <source>
        <dbReference type="RuleBase" id="RU363041"/>
    </source>
</evidence>
<feature type="transmembrane region" description="Helical" evidence="5">
    <location>
        <begin position="127"/>
        <end position="145"/>
    </location>
</feature>
<dbReference type="InterPro" id="IPR002781">
    <property type="entry name" value="TM_pro_TauE-like"/>
</dbReference>